<dbReference type="EMBL" id="KN837335">
    <property type="protein sequence ID" value="KIJ27446.1"/>
    <property type="molecule type" value="Genomic_DNA"/>
</dbReference>
<dbReference type="InterPro" id="IPR008906">
    <property type="entry name" value="HATC_C_dom"/>
</dbReference>
<dbReference type="SUPFAM" id="SSF53098">
    <property type="entry name" value="Ribonuclease H-like"/>
    <property type="match status" value="1"/>
</dbReference>
<name>A0A0C9UPR8_SPHS4</name>
<organism evidence="2 3">
    <name type="scientific">Sphaerobolus stellatus (strain SS14)</name>
    <dbReference type="NCBI Taxonomy" id="990650"/>
    <lineage>
        <taxon>Eukaryota</taxon>
        <taxon>Fungi</taxon>
        <taxon>Dikarya</taxon>
        <taxon>Basidiomycota</taxon>
        <taxon>Agaricomycotina</taxon>
        <taxon>Agaricomycetes</taxon>
        <taxon>Phallomycetidae</taxon>
        <taxon>Geastrales</taxon>
        <taxon>Sphaerobolaceae</taxon>
        <taxon>Sphaerobolus</taxon>
    </lineage>
</organism>
<feature type="non-terminal residue" evidence="2">
    <location>
        <position position="1"/>
    </location>
</feature>
<keyword evidence="3" id="KW-1185">Reference proteome</keyword>
<sequence length="67" mass="7831">LFRMAMDYLPAQASSVPSEHVFSSSAETDTQCQNRLSPHLVEQLQMLKFMLRKSRLDFTSIWCFDME</sequence>
<dbReference type="InterPro" id="IPR012337">
    <property type="entry name" value="RNaseH-like_sf"/>
</dbReference>
<dbReference type="OrthoDB" id="3262464at2759"/>
<proteinExistence type="predicted"/>
<evidence type="ECO:0000313" key="2">
    <source>
        <dbReference type="EMBL" id="KIJ27446.1"/>
    </source>
</evidence>
<feature type="domain" description="HAT C-terminal dimerisation" evidence="1">
    <location>
        <begin position="1"/>
        <end position="50"/>
    </location>
</feature>
<protein>
    <recommendedName>
        <fullName evidence="1">HAT C-terminal dimerisation domain-containing protein</fullName>
    </recommendedName>
</protein>
<dbReference type="Proteomes" id="UP000054279">
    <property type="component" value="Unassembled WGS sequence"/>
</dbReference>
<dbReference type="HOGENOM" id="CLU_009123_15_4_1"/>
<evidence type="ECO:0000259" key="1">
    <source>
        <dbReference type="Pfam" id="PF05699"/>
    </source>
</evidence>
<accession>A0A0C9UPR8</accession>
<evidence type="ECO:0000313" key="3">
    <source>
        <dbReference type="Proteomes" id="UP000054279"/>
    </source>
</evidence>
<feature type="non-terminal residue" evidence="2">
    <location>
        <position position="67"/>
    </location>
</feature>
<reference evidence="2 3" key="1">
    <citation type="submission" date="2014-06" db="EMBL/GenBank/DDBJ databases">
        <title>Evolutionary Origins and Diversification of the Mycorrhizal Mutualists.</title>
        <authorList>
            <consortium name="DOE Joint Genome Institute"/>
            <consortium name="Mycorrhizal Genomics Consortium"/>
            <person name="Kohler A."/>
            <person name="Kuo A."/>
            <person name="Nagy L.G."/>
            <person name="Floudas D."/>
            <person name="Copeland A."/>
            <person name="Barry K.W."/>
            <person name="Cichocki N."/>
            <person name="Veneault-Fourrey C."/>
            <person name="LaButti K."/>
            <person name="Lindquist E.A."/>
            <person name="Lipzen A."/>
            <person name="Lundell T."/>
            <person name="Morin E."/>
            <person name="Murat C."/>
            <person name="Riley R."/>
            <person name="Ohm R."/>
            <person name="Sun H."/>
            <person name="Tunlid A."/>
            <person name="Henrissat B."/>
            <person name="Grigoriev I.V."/>
            <person name="Hibbett D.S."/>
            <person name="Martin F."/>
        </authorList>
    </citation>
    <scope>NUCLEOTIDE SEQUENCE [LARGE SCALE GENOMIC DNA]</scope>
    <source>
        <strain evidence="2 3">SS14</strain>
    </source>
</reference>
<dbReference type="GO" id="GO:0046983">
    <property type="term" value="F:protein dimerization activity"/>
    <property type="evidence" value="ECO:0007669"/>
    <property type="project" value="InterPro"/>
</dbReference>
<dbReference type="Pfam" id="PF05699">
    <property type="entry name" value="Dimer_Tnp_hAT"/>
    <property type="match status" value="1"/>
</dbReference>
<gene>
    <name evidence="2" type="ORF">M422DRAFT_106957</name>
</gene>
<dbReference type="AlphaFoldDB" id="A0A0C9UPR8"/>